<keyword evidence="5" id="KW-0460">Magnesium</keyword>
<dbReference type="GO" id="GO:1990817">
    <property type="term" value="F:poly(A) RNA polymerase activity"/>
    <property type="evidence" value="ECO:0007669"/>
    <property type="project" value="UniProtKB-ARBA"/>
</dbReference>
<dbReference type="GO" id="GO:0008270">
    <property type="term" value="F:zinc ion binding"/>
    <property type="evidence" value="ECO:0007669"/>
    <property type="project" value="UniProtKB-KW"/>
</dbReference>
<dbReference type="Proteomes" id="UP001054945">
    <property type="component" value="Unassembled WGS sequence"/>
</dbReference>
<gene>
    <name evidence="8" type="primary">TUT7</name>
    <name evidence="8" type="ORF">CEXT_126701</name>
</gene>
<feature type="domain" description="CCHC-type" evidence="7">
    <location>
        <begin position="519"/>
        <end position="534"/>
    </location>
</feature>
<dbReference type="SUPFAM" id="SSF81301">
    <property type="entry name" value="Nucleotidyltransferase"/>
    <property type="match status" value="1"/>
</dbReference>
<evidence type="ECO:0000256" key="1">
    <source>
        <dbReference type="ARBA" id="ARBA00001936"/>
    </source>
</evidence>
<keyword evidence="6" id="KW-0862">Zinc</keyword>
<comment type="caution">
    <text evidence="8">The sequence shown here is derived from an EMBL/GenBank/DDBJ whole genome shotgun (WGS) entry which is preliminary data.</text>
</comment>
<keyword evidence="8" id="KW-0548">Nucleotidyltransferase</keyword>
<evidence type="ECO:0000313" key="8">
    <source>
        <dbReference type="EMBL" id="GIX90434.1"/>
    </source>
</evidence>
<dbReference type="PANTHER" id="PTHR12271">
    <property type="entry name" value="POLY A POLYMERASE CID PAP -RELATED"/>
    <property type="match status" value="1"/>
</dbReference>
<dbReference type="InterPro" id="IPR043519">
    <property type="entry name" value="NT_sf"/>
</dbReference>
<evidence type="ECO:0000259" key="7">
    <source>
        <dbReference type="PROSITE" id="PS50158"/>
    </source>
</evidence>
<keyword evidence="3" id="KW-0808">Transferase</keyword>
<dbReference type="Gene3D" id="1.10.1410.10">
    <property type="match status" value="2"/>
</dbReference>
<dbReference type="PANTHER" id="PTHR12271:SF66">
    <property type="entry name" value="TERMINAL URIDYLYLTRANSFERASE TAILOR"/>
    <property type="match status" value="1"/>
</dbReference>
<dbReference type="GO" id="GO:0003676">
    <property type="term" value="F:nucleic acid binding"/>
    <property type="evidence" value="ECO:0007669"/>
    <property type="project" value="InterPro"/>
</dbReference>
<dbReference type="Pfam" id="PF03828">
    <property type="entry name" value="PAP_assoc"/>
    <property type="match status" value="1"/>
</dbReference>
<dbReference type="GO" id="GO:0031123">
    <property type="term" value="P:RNA 3'-end processing"/>
    <property type="evidence" value="ECO:0007669"/>
    <property type="project" value="TreeGrafter"/>
</dbReference>
<dbReference type="AlphaFoldDB" id="A0AAV4P3E7"/>
<comment type="cofactor">
    <cofactor evidence="1">
        <name>Mn(2+)</name>
        <dbReference type="ChEBI" id="CHEBI:29035"/>
    </cofactor>
</comment>
<evidence type="ECO:0000256" key="6">
    <source>
        <dbReference type="PROSITE-ProRule" id="PRU00047"/>
    </source>
</evidence>
<dbReference type="InterPro" id="IPR002058">
    <property type="entry name" value="PAP_assoc"/>
</dbReference>
<reference evidence="8 9" key="1">
    <citation type="submission" date="2021-06" db="EMBL/GenBank/DDBJ databases">
        <title>Caerostris extrusa draft genome.</title>
        <authorList>
            <person name="Kono N."/>
            <person name="Arakawa K."/>
        </authorList>
    </citation>
    <scope>NUCLEOTIDE SEQUENCE [LARGE SCALE GENOMIC DNA]</scope>
</reference>
<evidence type="ECO:0000256" key="3">
    <source>
        <dbReference type="ARBA" id="ARBA00022679"/>
    </source>
</evidence>
<comment type="cofactor">
    <cofactor evidence="2">
        <name>Mg(2+)</name>
        <dbReference type="ChEBI" id="CHEBI:18420"/>
    </cofactor>
</comment>
<evidence type="ECO:0000256" key="4">
    <source>
        <dbReference type="ARBA" id="ARBA00022723"/>
    </source>
</evidence>
<name>A0AAV4P3E7_CAEEX</name>
<dbReference type="GO" id="GO:0050265">
    <property type="term" value="F:RNA uridylyltransferase activity"/>
    <property type="evidence" value="ECO:0007669"/>
    <property type="project" value="TreeGrafter"/>
</dbReference>
<keyword evidence="6" id="KW-0863">Zinc-finger</keyword>
<keyword evidence="9" id="KW-1185">Reference proteome</keyword>
<accession>A0AAV4P3E7</accession>
<dbReference type="PROSITE" id="PS50158">
    <property type="entry name" value="ZF_CCHC"/>
    <property type="match status" value="1"/>
</dbReference>
<evidence type="ECO:0000256" key="2">
    <source>
        <dbReference type="ARBA" id="ARBA00001946"/>
    </source>
</evidence>
<protein>
    <submittedName>
        <fullName evidence="8">Terminal uridylyltransferase 7</fullName>
    </submittedName>
</protein>
<proteinExistence type="predicted"/>
<dbReference type="Pfam" id="PF22600">
    <property type="entry name" value="MTPAP-like_central"/>
    <property type="match status" value="1"/>
</dbReference>
<dbReference type="InterPro" id="IPR054708">
    <property type="entry name" value="MTPAP-like_central"/>
</dbReference>
<dbReference type="InterPro" id="IPR001878">
    <property type="entry name" value="Znf_CCHC"/>
</dbReference>
<organism evidence="8 9">
    <name type="scientific">Caerostris extrusa</name>
    <name type="common">Bark spider</name>
    <name type="synonym">Caerostris bankana</name>
    <dbReference type="NCBI Taxonomy" id="172846"/>
    <lineage>
        <taxon>Eukaryota</taxon>
        <taxon>Metazoa</taxon>
        <taxon>Ecdysozoa</taxon>
        <taxon>Arthropoda</taxon>
        <taxon>Chelicerata</taxon>
        <taxon>Arachnida</taxon>
        <taxon>Araneae</taxon>
        <taxon>Araneomorphae</taxon>
        <taxon>Entelegynae</taxon>
        <taxon>Araneoidea</taxon>
        <taxon>Araneidae</taxon>
        <taxon>Caerostris</taxon>
    </lineage>
</organism>
<sequence length="554" mass="63925">MSNLLRCINNYDSRVKTLVRFTRLWTEAVIHEPENGMLHPIGFILLLIHFLQKLEKPLLPLINISSKNWGLVELSLKNDSSVGELWMDFLYYYSHKFNWHEDIVNVTENKNAPKCSESWNVMWIAIKDPFSGKNVAESVVTSDKAEYIISCFKSTYEHFLFSDTRSVSPYSYKNGEDFANIHGKFSLNDCAPNAYIGCCLDSDAQDDDCEPLATNILQKELTFSKINESSLKCINCVLNEVYNEFKIPYVSEKGRKVFVQDLERYIRQLYSNAKLTLFGSSVNGFGFKSSDLDICMVLNAKSEKKISEQKILGNLTRHLRKSPFYKNVIALYKAQIPLVKFHFIPKSWNCDLSLHNILAVHNSKLLRQYAMMDERCRILGYALKLLSKKAASTTTCFACHAVHDKEAFAENLYISVEVLKDQNYWYHQSVEELKKKKGPVPRSSLQRSAHWINIEDPFLLKRNLACILSQTQGVKTWNVLHRARNLFGSNYPHEKQGNLQSYYFSPSNLTGRYVKDIECLSCGNFGHETSECTKADPFKNFLRKRGIRYQNVKK</sequence>
<dbReference type="Gene3D" id="3.30.460.10">
    <property type="entry name" value="Beta Polymerase, domain 2"/>
    <property type="match status" value="1"/>
</dbReference>
<dbReference type="EMBL" id="BPLR01021500">
    <property type="protein sequence ID" value="GIX90434.1"/>
    <property type="molecule type" value="Genomic_DNA"/>
</dbReference>
<dbReference type="SUPFAM" id="SSF81631">
    <property type="entry name" value="PAP/OAS1 substrate-binding domain"/>
    <property type="match status" value="1"/>
</dbReference>
<evidence type="ECO:0000256" key="5">
    <source>
        <dbReference type="ARBA" id="ARBA00022842"/>
    </source>
</evidence>
<dbReference type="CDD" id="cd05402">
    <property type="entry name" value="NT_PAP_TUTase"/>
    <property type="match status" value="1"/>
</dbReference>
<keyword evidence="4" id="KW-0479">Metal-binding</keyword>
<evidence type="ECO:0000313" key="9">
    <source>
        <dbReference type="Proteomes" id="UP001054945"/>
    </source>
</evidence>